<feature type="domain" description="Transglutaminase-like" evidence="3">
    <location>
        <begin position="452"/>
        <end position="527"/>
    </location>
</feature>
<feature type="transmembrane region" description="Helical" evidence="2">
    <location>
        <begin position="167"/>
        <end position="186"/>
    </location>
</feature>
<dbReference type="EMBL" id="RQJX01000001">
    <property type="protein sequence ID" value="RQN10148.1"/>
    <property type="molecule type" value="Genomic_DNA"/>
</dbReference>
<keyword evidence="2" id="KW-0812">Transmembrane</keyword>
<evidence type="ECO:0000313" key="5">
    <source>
        <dbReference type="Proteomes" id="UP000275225"/>
    </source>
</evidence>
<evidence type="ECO:0000256" key="2">
    <source>
        <dbReference type="SAM" id="Phobius"/>
    </source>
</evidence>
<dbReference type="PANTHER" id="PTHR42736">
    <property type="entry name" value="PROTEIN-GLUTAMINE GAMMA-GLUTAMYLTRANSFERASE"/>
    <property type="match status" value="1"/>
</dbReference>
<comment type="caution">
    <text evidence="4">The sequence shown here is derived from an EMBL/GenBank/DDBJ whole genome shotgun (WGS) entry which is preliminary data.</text>
</comment>
<accession>A0A3N6X966</accession>
<sequence>MTPRPGNGASLAALVGLLGVLWGFGNVLQGDVWWWRVALVMVGVHAVLFLLRRRGLRLAPLAGLVALGLLVVWVFVPGSTLLGIPTPATAHALRQHLSLAIAVVAEEQAPLIPPEPLMTGMALGFGMLVIVVDAFARSRRFALWGVGAVYATGLGIASLIVGANPPLLAFVVAAAGWLAIVAARSSVPSTSRLVLASVMGTVALVAGVLAPSVVAADLTPAASTWGRAPVDVFGRGINPMVRLGENLRRGDSVEVLRSITTAEEPPYLKVATLVDMEGGTWAPIDDPDGLPYEQPLEDIDPDIESTVEEISIAVDDLDSTMLPMPYPAEGVRGLVGTWSWHPVGGTVRSRTETTRGQTYVADYVELDPDANQMRERQALLPPAMMGRYLALPDDTPPQIAAVARSRTAGLTNDYDRVVALQDWMREDFRYSETSPVAEGYDGNGVEVIERFLVEEQAGYCVHFSSALAVMARSLGIPARIAVGYAPGEPAGRTNDGERVYSTSSDALHAWTEIYFEGAGWVRFDATPGVGRATGFDEPTISGQASVGDLPNAGNATGGTPQDPRSLTEGEQGADAADEGAAGGPSQAVVAAVGGIAVTLLLLVPGVARRARRWWRWRRGRDQAEPLWREITDTATDLGIDVPIRATMRRQAEPLKDHAGPGLVAVVASVERERYAASPGNVAVLDEARSSVRALEDSVPTWRRWLARYFPRSLVRRSN</sequence>
<organism evidence="4 5">
    <name type="scientific">Aeromicrobium camelliae</name>
    <dbReference type="NCBI Taxonomy" id="1538144"/>
    <lineage>
        <taxon>Bacteria</taxon>
        <taxon>Bacillati</taxon>
        <taxon>Actinomycetota</taxon>
        <taxon>Actinomycetes</taxon>
        <taxon>Propionibacteriales</taxon>
        <taxon>Nocardioidaceae</taxon>
        <taxon>Aeromicrobium</taxon>
    </lineage>
</organism>
<feature type="transmembrane region" description="Helical" evidence="2">
    <location>
        <begin position="58"/>
        <end position="76"/>
    </location>
</feature>
<name>A0A3N6X966_9ACTN</name>
<dbReference type="PANTHER" id="PTHR42736:SF1">
    <property type="entry name" value="PROTEIN-GLUTAMINE GAMMA-GLUTAMYLTRANSFERASE"/>
    <property type="match status" value="1"/>
</dbReference>
<protein>
    <recommendedName>
        <fullName evidence="3">Transglutaminase-like domain-containing protein</fullName>
    </recommendedName>
</protein>
<gene>
    <name evidence="4" type="ORF">EHW97_01260</name>
</gene>
<feature type="transmembrane region" description="Helical" evidence="2">
    <location>
        <begin position="193"/>
        <end position="214"/>
    </location>
</feature>
<evidence type="ECO:0000259" key="3">
    <source>
        <dbReference type="SMART" id="SM00460"/>
    </source>
</evidence>
<dbReference type="InterPro" id="IPR038765">
    <property type="entry name" value="Papain-like_cys_pep_sf"/>
</dbReference>
<dbReference type="InterPro" id="IPR021878">
    <property type="entry name" value="TgpA_N"/>
</dbReference>
<feature type="compositionally biased region" description="Polar residues" evidence="1">
    <location>
        <begin position="553"/>
        <end position="564"/>
    </location>
</feature>
<dbReference type="Gene3D" id="3.10.620.30">
    <property type="match status" value="1"/>
</dbReference>
<keyword evidence="2" id="KW-1133">Transmembrane helix</keyword>
<feature type="region of interest" description="Disordered" evidence="1">
    <location>
        <begin position="534"/>
        <end position="581"/>
    </location>
</feature>
<dbReference type="InterPro" id="IPR052901">
    <property type="entry name" value="Bact_TGase-like"/>
</dbReference>
<dbReference type="SUPFAM" id="SSF54001">
    <property type="entry name" value="Cysteine proteinases"/>
    <property type="match status" value="1"/>
</dbReference>
<dbReference type="OrthoDB" id="9804023at2"/>
<keyword evidence="2" id="KW-0472">Membrane</keyword>
<dbReference type="AlphaFoldDB" id="A0A3N6X966"/>
<dbReference type="InterPro" id="IPR002931">
    <property type="entry name" value="Transglutaminase-like"/>
</dbReference>
<reference evidence="4 5" key="1">
    <citation type="submission" date="2018-11" db="EMBL/GenBank/DDBJ databases">
        <authorList>
            <person name="Li F."/>
        </authorList>
    </citation>
    <scope>NUCLEOTIDE SEQUENCE [LARGE SCALE GENOMIC DNA]</scope>
    <source>
        <strain evidence="4 5">YS17T</strain>
    </source>
</reference>
<feature type="transmembrane region" description="Helical" evidence="2">
    <location>
        <begin position="587"/>
        <end position="607"/>
    </location>
</feature>
<dbReference type="SMART" id="SM00460">
    <property type="entry name" value="TGc"/>
    <property type="match status" value="1"/>
</dbReference>
<keyword evidence="5" id="KW-1185">Reference proteome</keyword>
<proteinExistence type="predicted"/>
<dbReference type="Proteomes" id="UP000275225">
    <property type="component" value="Unassembled WGS sequence"/>
</dbReference>
<dbReference type="Pfam" id="PF11992">
    <property type="entry name" value="TgpA_N"/>
    <property type="match status" value="1"/>
</dbReference>
<feature type="transmembrane region" description="Helical" evidence="2">
    <location>
        <begin position="141"/>
        <end position="161"/>
    </location>
</feature>
<feature type="transmembrane region" description="Helical" evidence="2">
    <location>
        <begin position="33"/>
        <end position="51"/>
    </location>
</feature>
<evidence type="ECO:0000256" key="1">
    <source>
        <dbReference type="SAM" id="MobiDB-lite"/>
    </source>
</evidence>
<dbReference type="RefSeq" id="WP_124235344.1">
    <property type="nucleotide sequence ID" value="NZ_JBHUFI010000007.1"/>
</dbReference>
<evidence type="ECO:0000313" key="4">
    <source>
        <dbReference type="EMBL" id="RQN10148.1"/>
    </source>
</evidence>
<feature type="transmembrane region" description="Helical" evidence="2">
    <location>
        <begin position="117"/>
        <end position="136"/>
    </location>
</feature>
<dbReference type="Pfam" id="PF01841">
    <property type="entry name" value="Transglut_core"/>
    <property type="match status" value="1"/>
</dbReference>